<sequence length="531" mass="61541">MMRARFLTREINCSCLLSRLQRRVRSTTACPVEHNKTKNAHNELQHALPTKDIPGPKALPLLGNWFRFIPYIGEYGKYDMAMTLRMLHNRYGDIVKLDSVMNHRACIFLFSSELCEKMYRVEGVWPMRIGMESLHYYRINREQIYDKQYGLATSQGKVWHDFRSKVNPHMMQPRAIKAHVTQIGDISNEFVEKMRALRDPTTLELPNNFRNELYKWALESICSIALDCRLGCLKSNLAADSEPQIMINCVHDIFDLAYRLDLLPSLWKIYNTRNLKKFFRVLDTLNGIASKHIEQAKAKLHETTSDDTNLHDRSILEKLLRLDKQTARVMALDMLTAGVDTTGNVAGATLYYIANNPEKQEKLREEVMFLLPDKTSPITHKVLNQTRYTKACLKESLRLFPIFIGNLRTMQTDVCIGGYRIPAGFDVLACHSLITRDPTQFPRPQEYIPERWLRGNTEFPSAKEAHPFAYMPFGFGPRSCIGRRFAEMELETLLLTVIRNFLIEWHHGPLKSESLLVNRLVSPMRFKLIDL</sequence>
<keyword evidence="7 9" id="KW-0503">Monooxygenase</keyword>
<evidence type="ECO:0000313" key="10">
    <source>
        <dbReference type="EMBL" id="CAL1679136.1"/>
    </source>
</evidence>
<evidence type="ECO:0000256" key="7">
    <source>
        <dbReference type="ARBA" id="ARBA00023033"/>
    </source>
</evidence>
<dbReference type="InterPro" id="IPR050479">
    <property type="entry name" value="CYP11_CYP27_families"/>
</dbReference>
<name>A0AAV2NII1_9HYME</name>
<evidence type="ECO:0000256" key="6">
    <source>
        <dbReference type="ARBA" id="ARBA00023004"/>
    </source>
</evidence>
<dbReference type="AlphaFoldDB" id="A0AAV2NII1"/>
<keyword evidence="5 9" id="KW-0560">Oxidoreductase</keyword>
<dbReference type="Gene3D" id="1.10.630.10">
    <property type="entry name" value="Cytochrome P450"/>
    <property type="match status" value="1"/>
</dbReference>
<evidence type="ECO:0000256" key="4">
    <source>
        <dbReference type="ARBA" id="ARBA00022723"/>
    </source>
</evidence>
<keyword evidence="4 8" id="KW-0479">Metal-binding</keyword>
<evidence type="ECO:0000256" key="5">
    <source>
        <dbReference type="ARBA" id="ARBA00023002"/>
    </source>
</evidence>
<dbReference type="SUPFAM" id="SSF48264">
    <property type="entry name" value="Cytochrome P450"/>
    <property type="match status" value="1"/>
</dbReference>
<feature type="binding site" description="axial binding residue" evidence="8">
    <location>
        <position position="480"/>
    </location>
    <ligand>
        <name>heme</name>
        <dbReference type="ChEBI" id="CHEBI:30413"/>
    </ligand>
    <ligandPart>
        <name>Fe</name>
        <dbReference type="ChEBI" id="CHEBI:18248"/>
    </ligandPart>
</feature>
<evidence type="ECO:0000256" key="9">
    <source>
        <dbReference type="RuleBase" id="RU000461"/>
    </source>
</evidence>
<accession>A0AAV2NII1</accession>
<protein>
    <recommendedName>
        <fullName evidence="12">Cytochrome P450</fullName>
    </recommendedName>
</protein>
<dbReference type="PROSITE" id="PS00086">
    <property type="entry name" value="CYTOCHROME_P450"/>
    <property type="match status" value="1"/>
</dbReference>
<dbReference type="Pfam" id="PF00067">
    <property type="entry name" value="p450"/>
    <property type="match status" value="1"/>
</dbReference>
<dbReference type="Proteomes" id="UP001497644">
    <property type="component" value="Chromosome 15"/>
</dbReference>
<evidence type="ECO:0000256" key="3">
    <source>
        <dbReference type="ARBA" id="ARBA00022617"/>
    </source>
</evidence>
<gene>
    <name evidence="10" type="ORF">LPLAT_LOCUS4871</name>
</gene>
<comment type="cofactor">
    <cofactor evidence="1 8">
        <name>heme</name>
        <dbReference type="ChEBI" id="CHEBI:30413"/>
    </cofactor>
</comment>
<dbReference type="InterPro" id="IPR017972">
    <property type="entry name" value="Cyt_P450_CS"/>
</dbReference>
<comment type="similarity">
    <text evidence="2 9">Belongs to the cytochrome P450 family.</text>
</comment>
<dbReference type="GO" id="GO:0020037">
    <property type="term" value="F:heme binding"/>
    <property type="evidence" value="ECO:0007669"/>
    <property type="project" value="InterPro"/>
</dbReference>
<keyword evidence="11" id="KW-1185">Reference proteome</keyword>
<keyword evidence="6 8" id="KW-0408">Iron</keyword>
<keyword evidence="3 8" id="KW-0349">Heme</keyword>
<dbReference type="GO" id="GO:0005506">
    <property type="term" value="F:iron ion binding"/>
    <property type="evidence" value="ECO:0007669"/>
    <property type="project" value="InterPro"/>
</dbReference>
<evidence type="ECO:0000256" key="2">
    <source>
        <dbReference type="ARBA" id="ARBA00010617"/>
    </source>
</evidence>
<dbReference type="PANTHER" id="PTHR24279">
    <property type="entry name" value="CYTOCHROME P450"/>
    <property type="match status" value="1"/>
</dbReference>
<organism evidence="10 11">
    <name type="scientific">Lasius platythorax</name>
    <dbReference type="NCBI Taxonomy" id="488582"/>
    <lineage>
        <taxon>Eukaryota</taxon>
        <taxon>Metazoa</taxon>
        <taxon>Ecdysozoa</taxon>
        <taxon>Arthropoda</taxon>
        <taxon>Hexapoda</taxon>
        <taxon>Insecta</taxon>
        <taxon>Pterygota</taxon>
        <taxon>Neoptera</taxon>
        <taxon>Endopterygota</taxon>
        <taxon>Hymenoptera</taxon>
        <taxon>Apocrita</taxon>
        <taxon>Aculeata</taxon>
        <taxon>Formicoidea</taxon>
        <taxon>Formicidae</taxon>
        <taxon>Formicinae</taxon>
        <taxon>Lasius</taxon>
        <taxon>Lasius</taxon>
    </lineage>
</organism>
<dbReference type="PRINTS" id="PR00463">
    <property type="entry name" value="EP450I"/>
</dbReference>
<dbReference type="EMBL" id="OZ034838">
    <property type="protein sequence ID" value="CAL1679136.1"/>
    <property type="molecule type" value="Genomic_DNA"/>
</dbReference>
<dbReference type="PANTHER" id="PTHR24279:SF120">
    <property type="entry name" value="CYTOCHROME P450"/>
    <property type="match status" value="1"/>
</dbReference>
<evidence type="ECO:0000256" key="8">
    <source>
        <dbReference type="PIRSR" id="PIRSR602401-1"/>
    </source>
</evidence>
<dbReference type="InterPro" id="IPR001128">
    <property type="entry name" value="Cyt_P450"/>
</dbReference>
<dbReference type="InterPro" id="IPR002401">
    <property type="entry name" value="Cyt_P450_E_grp-I"/>
</dbReference>
<evidence type="ECO:0000256" key="1">
    <source>
        <dbReference type="ARBA" id="ARBA00001971"/>
    </source>
</evidence>
<proteinExistence type="inferred from homology"/>
<dbReference type="GO" id="GO:0016705">
    <property type="term" value="F:oxidoreductase activity, acting on paired donors, with incorporation or reduction of molecular oxygen"/>
    <property type="evidence" value="ECO:0007669"/>
    <property type="project" value="InterPro"/>
</dbReference>
<evidence type="ECO:0000313" key="11">
    <source>
        <dbReference type="Proteomes" id="UP001497644"/>
    </source>
</evidence>
<dbReference type="InterPro" id="IPR036396">
    <property type="entry name" value="Cyt_P450_sf"/>
</dbReference>
<evidence type="ECO:0008006" key="12">
    <source>
        <dbReference type="Google" id="ProtNLM"/>
    </source>
</evidence>
<dbReference type="PRINTS" id="PR00385">
    <property type="entry name" value="P450"/>
</dbReference>
<dbReference type="FunFam" id="1.10.630.10:FF:000006">
    <property type="entry name" value="Cytochrome P450 302a1, mitochondrial"/>
    <property type="match status" value="1"/>
</dbReference>
<dbReference type="GO" id="GO:0004497">
    <property type="term" value="F:monooxygenase activity"/>
    <property type="evidence" value="ECO:0007669"/>
    <property type="project" value="UniProtKB-KW"/>
</dbReference>
<dbReference type="CDD" id="cd11054">
    <property type="entry name" value="CYP24A1-like"/>
    <property type="match status" value="1"/>
</dbReference>
<reference evidence="10" key="1">
    <citation type="submission" date="2024-04" db="EMBL/GenBank/DDBJ databases">
        <authorList>
            <consortium name="Molecular Ecology Group"/>
        </authorList>
    </citation>
    <scope>NUCLEOTIDE SEQUENCE</scope>
</reference>